<dbReference type="InterPro" id="IPR043519">
    <property type="entry name" value="NT_sf"/>
</dbReference>
<dbReference type="SUPFAM" id="SSF81301">
    <property type="entry name" value="Nucleotidyltransferase"/>
    <property type="match status" value="1"/>
</dbReference>
<dbReference type="EMBL" id="QHJQ01000003">
    <property type="protein sequence ID" value="PXA04625.1"/>
    <property type="molecule type" value="Genomic_DNA"/>
</dbReference>
<dbReference type="InParanoid" id="A0A317ZG83"/>
<feature type="coiled-coil region" evidence="2">
    <location>
        <begin position="234"/>
        <end position="261"/>
    </location>
</feature>
<comment type="caution">
    <text evidence="3">The sequence shown here is derived from an EMBL/GenBank/DDBJ whole genome shotgun (WGS) entry which is preliminary data.</text>
</comment>
<keyword evidence="4" id="KW-1185">Reference proteome</keyword>
<dbReference type="GO" id="GO:0016779">
    <property type="term" value="F:nucleotidyltransferase activity"/>
    <property type="evidence" value="ECO:0007669"/>
    <property type="project" value="InterPro"/>
</dbReference>
<keyword evidence="1" id="KW-0051">Antiviral defense</keyword>
<name>A0A317ZG83_9BACT</name>
<dbReference type="Proteomes" id="UP000247099">
    <property type="component" value="Unassembled WGS sequence"/>
</dbReference>
<evidence type="ECO:0000313" key="4">
    <source>
        <dbReference type="Proteomes" id="UP000247099"/>
    </source>
</evidence>
<proteinExistence type="predicted"/>
<dbReference type="InterPro" id="IPR006116">
    <property type="entry name" value="NT_2-5OAS_ClassI-CCAase"/>
</dbReference>
<keyword evidence="3" id="KW-0808">Transferase</keyword>
<dbReference type="RefSeq" id="WP_110130430.1">
    <property type="nucleotide sequence ID" value="NZ_QHJQ01000003.1"/>
</dbReference>
<dbReference type="Gene3D" id="3.30.460.10">
    <property type="entry name" value="Beta Polymerase, domain 2"/>
    <property type="match status" value="1"/>
</dbReference>
<dbReference type="CDD" id="cd05400">
    <property type="entry name" value="NT_2-5OAS_ClassI-CCAase"/>
    <property type="match status" value="1"/>
</dbReference>
<dbReference type="GO" id="GO:0051607">
    <property type="term" value="P:defense response to virus"/>
    <property type="evidence" value="ECO:0007669"/>
    <property type="project" value="UniProtKB-KW"/>
</dbReference>
<accession>A0A317ZG83</accession>
<evidence type="ECO:0000256" key="2">
    <source>
        <dbReference type="SAM" id="Coils"/>
    </source>
</evidence>
<dbReference type="OrthoDB" id="2082416at2"/>
<gene>
    <name evidence="3" type="ORF">DDZ13_05485</name>
</gene>
<evidence type="ECO:0000256" key="1">
    <source>
        <dbReference type="ARBA" id="ARBA00023118"/>
    </source>
</evidence>
<evidence type="ECO:0000313" key="3">
    <source>
        <dbReference type="EMBL" id="PXA04625.1"/>
    </source>
</evidence>
<reference evidence="3 4" key="1">
    <citation type="submission" date="2018-05" db="EMBL/GenBank/DDBJ databases">
        <title>Coraliomargarita sinensis sp. nov., isolated from a marine solar saltern.</title>
        <authorList>
            <person name="Zhou L.Y."/>
        </authorList>
    </citation>
    <scope>NUCLEOTIDE SEQUENCE [LARGE SCALE GENOMIC DNA]</scope>
    <source>
        <strain evidence="3 4">WN38</strain>
    </source>
</reference>
<protein>
    <submittedName>
        <fullName evidence="3">Nucleotidyltransferase</fullName>
    </submittedName>
</protein>
<keyword evidence="2" id="KW-0175">Coiled coil</keyword>
<sequence>MSLNGYLTRLSRAAFVRDLEREQIDRSAAEIQKRIKRYFGNEVREQKFFGSYERGTILPRYMDDSSDVDLMIIFKDDGSKPQTHINRLRKFADKWYPNSARSQSSPTFALELKHVRFELVPAIEGWWSGIKIPAPRSDLNDWLETDPDSFSEELTAQNRSHNNQIKPLCRIMKYWNVSMGRPYESYQLEQMIAEHGFQNLVVSFLYGRLDLWGCFHSFASKLTEMSFYDMPIVEQRALERLQAVLAKIDRYQRNGDELNAENALQRVLPLKAGFSASN</sequence>
<organism evidence="3 4">
    <name type="scientific">Coraliomargarita sinensis</name>
    <dbReference type="NCBI Taxonomy" id="2174842"/>
    <lineage>
        <taxon>Bacteria</taxon>
        <taxon>Pseudomonadati</taxon>
        <taxon>Verrucomicrobiota</taxon>
        <taxon>Opitutia</taxon>
        <taxon>Puniceicoccales</taxon>
        <taxon>Coraliomargaritaceae</taxon>
        <taxon>Coraliomargarita</taxon>
    </lineage>
</organism>
<dbReference type="AlphaFoldDB" id="A0A317ZG83"/>
<dbReference type="Pfam" id="PF18144">
    <property type="entry name" value="SMODS"/>
    <property type="match status" value="1"/>
</dbReference>